<name>X1UPJ4_9ZZZZ</name>
<dbReference type="SUPFAM" id="SSF51735">
    <property type="entry name" value="NAD(P)-binding Rossmann-fold domains"/>
    <property type="match status" value="1"/>
</dbReference>
<feature type="non-terminal residue" evidence="2">
    <location>
        <position position="213"/>
    </location>
</feature>
<evidence type="ECO:0000313" key="2">
    <source>
        <dbReference type="EMBL" id="GAJ19398.1"/>
    </source>
</evidence>
<evidence type="ECO:0000256" key="1">
    <source>
        <dbReference type="ARBA" id="ARBA00006484"/>
    </source>
</evidence>
<reference evidence="2" key="1">
    <citation type="journal article" date="2014" name="Front. Microbiol.">
        <title>High frequency of phylogenetically diverse reductive dehalogenase-homologous genes in deep subseafloor sedimentary metagenomes.</title>
        <authorList>
            <person name="Kawai M."/>
            <person name="Futagami T."/>
            <person name="Toyoda A."/>
            <person name="Takaki Y."/>
            <person name="Nishi S."/>
            <person name="Hori S."/>
            <person name="Arai W."/>
            <person name="Tsubouchi T."/>
            <person name="Morono Y."/>
            <person name="Uchiyama I."/>
            <person name="Ito T."/>
            <person name="Fujiyama A."/>
            <person name="Inagaki F."/>
            <person name="Takami H."/>
        </authorList>
    </citation>
    <scope>NUCLEOTIDE SEQUENCE</scope>
    <source>
        <strain evidence="2">Expedition CK06-06</strain>
    </source>
</reference>
<dbReference type="FunFam" id="3.40.50.720:FF:000084">
    <property type="entry name" value="Short-chain dehydrogenase reductase"/>
    <property type="match status" value="1"/>
</dbReference>
<dbReference type="PRINTS" id="PR00080">
    <property type="entry name" value="SDRFAMILY"/>
</dbReference>
<dbReference type="InterPro" id="IPR020904">
    <property type="entry name" value="Sc_DH/Rdtase_CS"/>
</dbReference>
<dbReference type="GO" id="GO:0030497">
    <property type="term" value="P:fatty acid elongation"/>
    <property type="evidence" value="ECO:0007669"/>
    <property type="project" value="TreeGrafter"/>
</dbReference>
<dbReference type="InterPro" id="IPR002347">
    <property type="entry name" value="SDR_fam"/>
</dbReference>
<proteinExistence type="inferred from homology"/>
<comment type="caution">
    <text evidence="2">The sequence shown here is derived from an EMBL/GenBank/DDBJ whole genome shotgun (WGS) entry which is preliminary data.</text>
</comment>
<dbReference type="PANTHER" id="PTHR42760">
    <property type="entry name" value="SHORT-CHAIN DEHYDROGENASES/REDUCTASES FAMILY MEMBER"/>
    <property type="match status" value="1"/>
</dbReference>
<comment type="similarity">
    <text evidence="1">Belongs to the short-chain dehydrogenases/reductases (SDR) family.</text>
</comment>
<dbReference type="Pfam" id="PF00106">
    <property type="entry name" value="adh_short"/>
    <property type="match status" value="1"/>
</dbReference>
<accession>X1UPJ4</accession>
<dbReference type="EMBL" id="BARW01035312">
    <property type="protein sequence ID" value="GAJ19398.1"/>
    <property type="molecule type" value="Genomic_DNA"/>
</dbReference>
<organism evidence="2">
    <name type="scientific">marine sediment metagenome</name>
    <dbReference type="NCBI Taxonomy" id="412755"/>
    <lineage>
        <taxon>unclassified sequences</taxon>
        <taxon>metagenomes</taxon>
        <taxon>ecological metagenomes</taxon>
    </lineage>
</organism>
<sequence>MSRGRLQDRVAIITGGARGIGRAMAFKMVEEGASVMLLDLLADELAQVVDELKALGGNAYGITSDVSDRSAVDDAVSLTLKKLGTVDILVNNAGISLADSLEEIKEEDWDTLVKINLKGSFFFVQSVIPIMKDNGYGKIINISSRASLGKLSRTVYSATKAGLIGMTRSMALELARYGVNVNCVAPGPIATELFNSVNPEGSEKTKAIIDAIP</sequence>
<dbReference type="PANTHER" id="PTHR42760:SF129">
    <property type="entry name" value="OXIDOREDUCTASE"/>
    <property type="match status" value="1"/>
</dbReference>
<dbReference type="PROSITE" id="PS00061">
    <property type="entry name" value="ADH_SHORT"/>
    <property type="match status" value="1"/>
</dbReference>
<gene>
    <name evidence="2" type="ORF">S12H4_55106</name>
</gene>
<dbReference type="PRINTS" id="PR00081">
    <property type="entry name" value="GDHRDH"/>
</dbReference>
<dbReference type="AlphaFoldDB" id="X1UPJ4"/>
<dbReference type="Gene3D" id="3.40.50.720">
    <property type="entry name" value="NAD(P)-binding Rossmann-like Domain"/>
    <property type="match status" value="1"/>
</dbReference>
<protein>
    <submittedName>
        <fullName evidence="2">Uncharacterized protein</fullName>
    </submittedName>
</protein>
<dbReference type="GO" id="GO:0016616">
    <property type="term" value="F:oxidoreductase activity, acting on the CH-OH group of donors, NAD or NADP as acceptor"/>
    <property type="evidence" value="ECO:0007669"/>
    <property type="project" value="TreeGrafter"/>
</dbReference>
<dbReference type="InterPro" id="IPR036291">
    <property type="entry name" value="NAD(P)-bd_dom_sf"/>
</dbReference>